<keyword evidence="3" id="KW-1185">Reference proteome</keyword>
<proteinExistence type="predicted"/>
<dbReference type="Proteomes" id="UP000537141">
    <property type="component" value="Unassembled WGS sequence"/>
</dbReference>
<comment type="caution">
    <text evidence="2">The sequence shown here is derived from an EMBL/GenBank/DDBJ whole genome shotgun (WGS) entry which is preliminary data.</text>
</comment>
<keyword evidence="1" id="KW-0812">Transmembrane</keyword>
<keyword evidence="1" id="KW-0472">Membrane</keyword>
<feature type="transmembrane region" description="Helical" evidence="1">
    <location>
        <begin position="16"/>
        <end position="35"/>
    </location>
</feature>
<name>A0A7X0TU35_9GAMM</name>
<accession>A0A7X0TU35</accession>
<gene>
    <name evidence="2" type="ORF">HNQ55_002196</name>
</gene>
<evidence type="ECO:0000313" key="3">
    <source>
        <dbReference type="Proteomes" id="UP000537141"/>
    </source>
</evidence>
<protein>
    <submittedName>
        <fullName evidence="2">Uncharacterized protein</fullName>
    </submittedName>
</protein>
<dbReference type="RefSeq" id="WP_184424454.1">
    <property type="nucleotide sequence ID" value="NZ_AP027362.1"/>
</dbReference>
<evidence type="ECO:0000313" key="2">
    <source>
        <dbReference type="EMBL" id="MBB6543675.1"/>
    </source>
</evidence>
<dbReference type="EMBL" id="JACHHU010000017">
    <property type="protein sequence ID" value="MBB6543675.1"/>
    <property type="molecule type" value="Genomic_DNA"/>
</dbReference>
<dbReference type="AlphaFoldDB" id="A0A7X0TU35"/>
<sequence length="54" mass="6438">MKRPAWPFIIIDELNLTMYSFLLAKTINFGAIYLVNIDTRMSFLWPMQERNSPE</sequence>
<evidence type="ECO:0000256" key="1">
    <source>
        <dbReference type="SAM" id="Phobius"/>
    </source>
</evidence>
<reference evidence="2 3" key="1">
    <citation type="submission" date="2020-08" db="EMBL/GenBank/DDBJ databases">
        <title>Genomic Encyclopedia of Type Strains, Phase IV (KMG-IV): sequencing the most valuable type-strain genomes for metagenomic binning, comparative biology and taxonomic classification.</title>
        <authorList>
            <person name="Goeker M."/>
        </authorList>
    </citation>
    <scope>NUCLEOTIDE SEQUENCE [LARGE SCALE GENOMIC DNA]</scope>
    <source>
        <strain evidence="2 3">DSM 26287</strain>
    </source>
</reference>
<organism evidence="2 3">
    <name type="scientific">Thalassotalea piscium</name>
    <dbReference type="NCBI Taxonomy" id="1230533"/>
    <lineage>
        <taxon>Bacteria</taxon>
        <taxon>Pseudomonadati</taxon>
        <taxon>Pseudomonadota</taxon>
        <taxon>Gammaproteobacteria</taxon>
        <taxon>Alteromonadales</taxon>
        <taxon>Colwelliaceae</taxon>
        <taxon>Thalassotalea</taxon>
    </lineage>
</organism>
<keyword evidence="1" id="KW-1133">Transmembrane helix</keyword>